<name>A0AAF0D641_9CAUD</name>
<keyword evidence="2" id="KW-1185">Reference proteome</keyword>
<evidence type="ECO:0000313" key="2">
    <source>
        <dbReference type="Proteomes" id="UP001222071"/>
    </source>
</evidence>
<gene>
    <name evidence="1" type="ORF">TARRARE_43</name>
</gene>
<accession>A0AAF0D641</accession>
<protein>
    <submittedName>
        <fullName evidence="1">Rz-like spanin</fullName>
    </submittedName>
</protein>
<evidence type="ECO:0000313" key="1">
    <source>
        <dbReference type="EMBL" id="WEU68289.1"/>
    </source>
</evidence>
<dbReference type="EMBL" id="OQ507919">
    <property type="protein sequence ID" value="WEU68289.1"/>
    <property type="molecule type" value="Genomic_DNA"/>
</dbReference>
<dbReference type="InterPro" id="IPR016417">
    <property type="entry name" value="I-spanin_T7likevirus"/>
</dbReference>
<dbReference type="PIRSF" id="PIRSF004485">
    <property type="entry name" value="T7_18-5_prd"/>
    <property type="match status" value="1"/>
</dbReference>
<sequence>MLRFLRRLIPWVVAGALFGYGWHLGADSMDAKWKQEVYNEYVKKTEARATTQKEVDAISKRYQEEIASLEGSTDRMLDDLRNDNKRLRVRVKNLSATSGGLCGRESDGRAELDERDAKRILAVTQKGDAWIKALQDTIRKLQQKEN</sequence>
<organism evidence="1 2">
    <name type="scientific">Escherichia phage vB_Ec_Tarrare</name>
    <dbReference type="NCBI Taxonomy" id="3032379"/>
    <lineage>
        <taxon>Viruses</taxon>
        <taxon>Duplodnaviria</taxon>
        <taxon>Heunggongvirae</taxon>
        <taxon>Uroviricota</taxon>
        <taxon>Caudoviricetes</taxon>
        <taxon>Autographivirales</taxon>
        <taxon>Autotranscriptaviridae</taxon>
        <taxon>Studiervirinae</taxon>
        <taxon>Rindgevirus</taxon>
        <taxon>Rindgevirus tarrare</taxon>
    </lineage>
</organism>
<proteinExistence type="predicted"/>
<reference evidence="1" key="1">
    <citation type="submission" date="2023-02" db="EMBL/GenBank/DDBJ databases">
        <authorList>
            <person name="Veilleux F.I."/>
            <person name="Ayyash I.E."/>
            <person name="Page S.T."/>
        </authorList>
    </citation>
    <scope>NUCLEOTIDE SEQUENCE</scope>
</reference>
<dbReference type="Proteomes" id="UP001222071">
    <property type="component" value="Segment"/>
</dbReference>